<dbReference type="PANTHER" id="PTHR22811">
    <property type="entry name" value="TRANSMEMBRANE EMP24 DOMAIN-CONTAINING PROTEIN"/>
    <property type="match status" value="1"/>
</dbReference>
<dbReference type="Pfam" id="PF01105">
    <property type="entry name" value="EMP24_GP25L"/>
    <property type="match status" value="1"/>
</dbReference>
<name>A0AA85IV99_TRIRE</name>
<dbReference type="SMART" id="SM01190">
    <property type="entry name" value="EMP24_GP25L"/>
    <property type="match status" value="1"/>
</dbReference>
<proteinExistence type="inferred from homology"/>
<keyword evidence="11" id="KW-1185">Reference proteome</keyword>
<dbReference type="GO" id="GO:0016020">
    <property type="term" value="C:membrane"/>
    <property type="evidence" value="ECO:0007669"/>
    <property type="project" value="UniProtKB-SubCell"/>
</dbReference>
<reference evidence="11" key="1">
    <citation type="submission" date="2022-06" db="EMBL/GenBank/DDBJ databases">
        <authorList>
            <person name="Berger JAMES D."/>
            <person name="Berger JAMES D."/>
        </authorList>
    </citation>
    <scope>NUCLEOTIDE SEQUENCE [LARGE SCALE GENOMIC DNA]</scope>
</reference>
<feature type="compositionally biased region" description="Polar residues" evidence="7">
    <location>
        <begin position="101"/>
        <end position="123"/>
    </location>
</feature>
<feature type="region of interest" description="Disordered" evidence="7">
    <location>
        <begin position="193"/>
        <end position="212"/>
    </location>
</feature>
<evidence type="ECO:0000256" key="4">
    <source>
        <dbReference type="ARBA" id="ARBA00022729"/>
    </source>
</evidence>
<feature type="compositionally biased region" description="Polar residues" evidence="7">
    <location>
        <begin position="75"/>
        <end position="86"/>
    </location>
</feature>
<dbReference type="InterPro" id="IPR015720">
    <property type="entry name" value="Emp24-like"/>
</dbReference>
<evidence type="ECO:0000256" key="2">
    <source>
        <dbReference type="ARBA" id="ARBA00007104"/>
    </source>
</evidence>
<reference evidence="12" key="2">
    <citation type="submission" date="2023-11" db="UniProtKB">
        <authorList>
            <consortium name="WormBaseParasite"/>
        </authorList>
    </citation>
    <scope>IDENTIFICATION</scope>
</reference>
<protein>
    <recommendedName>
        <fullName evidence="10">GOLD domain-containing protein</fullName>
    </recommendedName>
</protein>
<evidence type="ECO:0000313" key="11">
    <source>
        <dbReference type="Proteomes" id="UP000050795"/>
    </source>
</evidence>
<dbReference type="Proteomes" id="UP000050795">
    <property type="component" value="Unassembled WGS sequence"/>
</dbReference>
<evidence type="ECO:0000256" key="9">
    <source>
        <dbReference type="SAM" id="SignalP"/>
    </source>
</evidence>
<dbReference type="WBParaSite" id="TREG1_107790.1">
    <property type="protein sequence ID" value="TREG1_107790.1"/>
    <property type="gene ID" value="TREG1_107790"/>
</dbReference>
<feature type="chain" id="PRO_5041661900" description="GOLD domain-containing protein" evidence="9">
    <location>
        <begin position="19"/>
        <end position="524"/>
    </location>
</feature>
<dbReference type="AlphaFoldDB" id="A0AA85IV99"/>
<comment type="similarity">
    <text evidence="2">Belongs to the EMP24/GP25L family.</text>
</comment>
<keyword evidence="4 9" id="KW-0732">Signal</keyword>
<comment type="subcellular location">
    <subcellularLocation>
        <location evidence="1">Membrane</location>
        <topology evidence="1">Single-pass type I membrane protein</topology>
    </subcellularLocation>
</comment>
<evidence type="ECO:0000256" key="6">
    <source>
        <dbReference type="ARBA" id="ARBA00023136"/>
    </source>
</evidence>
<keyword evidence="3 8" id="KW-0812">Transmembrane</keyword>
<keyword evidence="6 8" id="KW-0472">Membrane</keyword>
<evidence type="ECO:0000256" key="5">
    <source>
        <dbReference type="ARBA" id="ARBA00022989"/>
    </source>
</evidence>
<accession>A0AA85IV99</accession>
<keyword evidence="5 8" id="KW-1133">Transmembrane helix</keyword>
<evidence type="ECO:0000313" key="12">
    <source>
        <dbReference type="WBParaSite" id="TREG1_107790.1"/>
    </source>
</evidence>
<evidence type="ECO:0000256" key="7">
    <source>
        <dbReference type="SAM" id="MobiDB-lite"/>
    </source>
</evidence>
<feature type="signal peptide" evidence="9">
    <location>
        <begin position="1"/>
        <end position="18"/>
    </location>
</feature>
<evidence type="ECO:0000256" key="1">
    <source>
        <dbReference type="ARBA" id="ARBA00004479"/>
    </source>
</evidence>
<sequence length="524" mass="59244">MTRFCWFVGLVIFSLVRCQPSVNEKAQQAGEAIHLTIPNSDSHPPNLPHENLDVRFPSSGDTNQINSHHSDGIPSLSTDPLSQQYLSADGGTKQYEHGVPNQMNSGPTLQQNNQPAQGVPSPYNQKILQDTERTKTDSSQSGIFTHEIPSGDNIPGRHVPQHFPNGGGQQFTPPMPNVHPNMVPNQRPDPTGRVHGSNHAEMPRVHSTQPPPNYYEQSSFKEFERNHEQFASRNYHDGQDGMFRNPSDNMASRSAWQHADQQNYHDNFRKPQANIAHEYQLDDIFTLPSREEPLNNRADFVSLVVIVPPGVKHCYFYNPISNFDIDYQVVKGGHLDVGIFVRDPEGEPIAVRPPLSDSQVSISVPKYFRLMPYAICLDNRKASYAYKYVYFSIDVNINWDNPSELERQAIEALRSNALANSQVHAANAEHAESIEKLMAQLDIIFGRLRRIEHMQQRSINFDSADSSLMEDNLERITTGSVFQVILMIAVAAIQVGLIRALFDQQSYFYKLWFGIRSQNINARC</sequence>
<evidence type="ECO:0000259" key="10">
    <source>
        <dbReference type="SMART" id="SM01190"/>
    </source>
</evidence>
<evidence type="ECO:0000256" key="3">
    <source>
        <dbReference type="ARBA" id="ARBA00022692"/>
    </source>
</evidence>
<feature type="domain" description="GOLD" evidence="10">
    <location>
        <begin position="302"/>
        <end position="503"/>
    </location>
</feature>
<feature type="region of interest" description="Disordered" evidence="7">
    <location>
        <begin position="37"/>
        <end position="123"/>
    </location>
</feature>
<organism evidence="11 12">
    <name type="scientific">Trichobilharzia regenti</name>
    <name type="common">Nasal bird schistosome</name>
    <dbReference type="NCBI Taxonomy" id="157069"/>
    <lineage>
        <taxon>Eukaryota</taxon>
        <taxon>Metazoa</taxon>
        <taxon>Spiralia</taxon>
        <taxon>Lophotrochozoa</taxon>
        <taxon>Platyhelminthes</taxon>
        <taxon>Trematoda</taxon>
        <taxon>Digenea</taxon>
        <taxon>Strigeidida</taxon>
        <taxon>Schistosomatoidea</taxon>
        <taxon>Schistosomatidae</taxon>
        <taxon>Trichobilharzia</taxon>
    </lineage>
</organism>
<evidence type="ECO:0000256" key="8">
    <source>
        <dbReference type="SAM" id="Phobius"/>
    </source>
</evidence>
<feature type="transmembrane region" description="Helical" evidence="8">
    <location>
        <begin position="481"/>
        <end position="502"/>
    </location>
</feature>
<dbReference type="InterPro" id="IPR009038">
    <property type="entry name" value="GOLD_dom"/>
</dbReference>